<feature type="compositionally biased region" description="Polar residues" evidence="1">
    <location>
        <begin position="53"/>
        <end position="71"/>
    </location>
</feature>
<evidence type="ECO:0000313" key="3">
    <source>
        <dbReference type="EMBL" id="ESA14430.1"/>
    </source>
</evidence>
<dbReference type="AlphaFoldDB" id="U9U251"/>
<keyword evidence="2" id="KW-1133">Transmembrane helix</keyword>
<sequence length="118" mass="12933">MEKGIEASDSIYKRKLDIRSSERLKLMEENSSLKDQLVLKKDNKVDPQPLPMNDSSQLGPEGTPSTLNPSQIISVGGAEAVPLPETAPIITSPLRSPMLIYSILALVLITIICFMARK</sequence>
<gene>
    <name evidence="3" type="ORF">GLOINDRAFT_292</name>
</gene>
<evidence type="ECO:0000256" key="2">
    <source>
        <dbReference type="SAM" id="Phobius"/>
    </source>
</evidence>
<proteinExistence type="predicted"/>
<feature type="region of interest" description="Disordered" evidence="1">
    <location>
        <begin position="37"/>
        <end position="71"/>
    </location>
</feature>
<keyword evidence="2" id="KW-0472">Membrane</keyword>
<keyword evidence="2" id="KW-0812">Transmembrane</keyword>
<protein>
    <submittedName>
        <fullName evidence="3">Uncharacterized protein</fullName>
    </submittedName>
</protein>
<evidence type="ECO:0000256" key="1">
    <source>
        <dbReference type="SAM" id="MobiDB-lite"/>
    </source>
</evidence>
<organism evidence="3">
    <name type="scientific">Rhizophagus irregularis (strain DAOM 181602 / DAOM 197198 / MUCL 43194)</name>
    <name type="common">Arbuscular mycorrhizal fungus</name>
    <name type="synonym">Glomus intraradices</name>
    <dbReference type="NCBI Taxonomy" id="747089"/>
    <lineage>
        <taxon>Eukaryota</taxon>
        <taxon>Fungi</taxon>
        <taxon>Fungi incertae sedis</taxon>
        <taxon>Mucoromycota</taxon>
        <taxon>Glomeromycotina</taxon>
        <taxon>Glomeromycetes</taxon>
        <taxon>Glomerales</taxon>
        <taxon>Glomeraceae</taxon>
        <taxon>Rhizophagus</taxon>
    </lineage>
</organism>
<dbReference type="HOGENOM" id="CLU_2074368_0_0_1"/>
<reference evidence="3" key="1">
    <citation type="submission" date="2013-07" db="EMBL/GenBank/DDBJ databases">
        <title>The genome of an arbuscular mycorrhizal fungus provides insights into the evolution of the oldest plant symbiosis.</title>
        <authorList>
            <consortium name="DOE Joint Genome Institute"/>
            <person name="Tisserant E."/>
            <person name="Malbreil M."/>
            <person name="Kuo A."/>
            <person name="Kohler A."/>
            <person name="Symeonidi A."/>
            <person name="Balestrini R."/>
            <person name="Charron P."/>
            <person name="Duensing N."/>
            <person name="Frei-dit-Frey N."/>
            <person name="Gianinazzi-Pearson V."/>
            <person name="Gilbert B."/>
            <person name="Handa Y."/>
            <person name="Hijri M."/>
            <person name="Kaul R."/>
            <person name="Kawaguchi M."/>
            <person name="Krajinski F."/>
            <person name="Lammers P."/>
            <person name="Lapierre D."/>
            <person name="Masclaux F.G."/>
            <person name="Murat C."/>
            <person name="Morin E."/>
            <person name="Ndikumana S."/>
            <person name="Pagni M."/>
            <person name="Petitpierre D."/>
            <person name="Requena N."/>
            <person name="Rosikiewicz P."/>
            <person name="Riley R."/>
            <person name="Saito K."/>
            <person name="San Clemente H."/>
            <person name="Shapiro H."/>
            <person name="van Tuinen D."/>
            <person name="Becard G."/>
            <person name="Bonfante P."/>
            <person name="Paszkowski U."/>
            <person name="Shachar-Hill Y."/>
            <person name="Young J.P."/>
            <person name="Sanders I.R."/>
            <person name="Henrissat B."/>
            <person name="Rensing S.A."/>
            <person name="Grigoriev I.V."/>
            <person name="Corradi N."/>
            <person name="Roux C."/>
            <person name="Martin F."/>
        </authorList>
    </citation>
    <scope>NUCLEOTIDE SEQUENCE</scope>
    <source>
        <strain evidence="3">DAOM 197198</strain>
    </source>
</reference>
<name>U9U251_RHIID</name>
<accession>U9U251</accession>
<feature type="transmembrane region" description="Helical" evidence="2">
    <location>
        <begin position="98"/>
        <end position="116"/>
    </location>
</feature>
<dbReference type="EMBL" id="KI282909">
    <property type="protein sequence ID" value="ESA14430.1"/>
    <property type="molecule type" value="Genomic_DNA"/>
</dbReference>